<dbReference type="FunFam" id="1.25.40.10:FF:000020">
    <property type="entry name" value="Stress-induced phosphoprotein 1"/>
    <property type="match status" value="1"/>
</dbReference>
<dbReference type="PANTHER" id="PTHR22904:SF523">
    <property type="entry name" value="STRESS-INDUCED-PHOSPHOPROTEIN 1"/>
    <property type="match status" value="1"/>
</dbReference>
<dbReference type="SMART" id="SM00028">
    <property type="entry name" value="TPR"/>
    <property type="match status" value="3"/>
</dbReference>
<evidence type="ECO:0000256" key="2">
    <source>
        <dbReference type="ARBA" id="ARBA00022490"/>
    </source>
</evidence>
<dbReference type="Proteomes" id="UP001146120">
    <property type="component" value="Unassembled WGS sequence"/>
</dbReference>
<reference evidence="10" key="2">
    <citation type="journal article" date="2023" name="Microbiol Resour">
        <title>Decontamination and Annotation of the Draft Genome Sequence of the Oomycete Lagenidium giganteum ARSEF 373.</title>
        <authorList>
            <person name="Morgan W.R."/>
            <person name="Tartar A."/>
        </authorList>
    </citation>
    <scope>NUCLEOTIDE SEQUENCE</scope>
    <source>
        <strain evidence="10">ARSEF 373</strain>
    </source>
</reference>
<proteinExistence type="predicted"/>
<protein>
    <recommendedName>
        <fullName evidence="7">Hsp70-Hsp90 organising protein</fullName>
    </recommendedName>
    <alternativeName>
        <fullName evidence="8">Stress-inducible protein 1</fullName>
    </alternativeName>
</protein>
<keyword evidence="2" id="KW-0963">Cytoplasm</keyword>
<dbReference type="InterPro" id="IPR011990">
    <property type="entry name" value="TPR-like_helical_dom_sf"/>
</dbReference>
<dbReference type="AlphaFoldDB" id="A0AAV2ZLF7"/>
<dbReference type="EMBL" id="DAKRPA010000001">
    <property type="protein sequence ID" value="DBA05357.1"/>
    <property type="molecule type" value="Genomic_DNA"/>
</dbReference>
<name>A0AAV2ZLF7_9STRA</name>
<evidence type="ECO:0000256" key="3">
    <source>
        <dbReference type="ARBA" id="ARBA00022737"/>
    </source>
</evidence>
<dbReference type="Pfam" id="PF13181">
    <property type="entry name" value="TPR_8"/>
    <property type="match status" value="1"/>
</dbReference>
<evidence type="ECO:0000256" key="6">
    <source>
        <dbReference type="ARBA" id="ARBA00066016"/>
    </source>
</evidence>
<comment type="caution">
    <text evidence="10">The sequence shown here is derived from an EMBL/GenBank/DDBJ whole genome shotgun (WGS) entry which is preliminary data.</text>
</comment>
<evidence type="ECO:0000313" key="11">
    <source>
        <dbReference type="Proteomes" id="UP001146120"/>
    </source>
</evidence>
<dbReference type="GO" id="GO:0051879">
    <property type="term" value="F:Hsp90 protein binding"/>
    <property type="evidence" value="ECO:0007669"/>
    <property type="project" value="TreeGrafter"/>
</dbReference>
<gene>
    <name evidence="10" type="ORF">N0F65_007519</name>
</gene>
<dbReference type="PROSITE" id="PS50005">
    <property type="entry name" value="TPR"/>
    <property type="match status" value="1"/>
</dbReference>
<feature type="repeat" description="TPR" evidence="9">
    <location>
        <begin position="5"/>
        <end position="38"/>
    </location>
</feature>
<keyword evidence="4 9" id="KW-0802">TPR repeat</keyword>
<evidence type="ECO:0000256" key="4">
    <source>
        <dbReference type="ARBA" id="ARBA00022803"/>
    </source>
</evidence>
<dbReference type="PANTHER" id="PTHR22904">
    <property type="entry name" value="TPR REPEAT CONTAINING PROTEIN"/>
    <property type="match status" value="1"/>
</dbReference>
<organism evidence="10 11">
    <name type="scientific">Lagenidium giganteum</name>
    <dbReference type="NCBI Taxonomy" id="4803"/>
    <lineage>
        <taxon>Eukaryota</taxon>
        <taxon>Sar</taxon>
        <taxon>Stramenopiles</taxon>
        <taxon>Oomycota</taxon>
        <taxon>Peronosporomycetes</taxon>
        <taxon>Pythiales</taxon>
        <taxon>Pythiaceae</taxon>
    </lineage>
</organism>
<dbReference type="GO" id="GO:0005737">
    <property type="term" value="C:cytoplasm"/>
    <property type="evidence" value="ECO:0007669"/>
    <property type="project" value="UniProtKB-SubCell"/>
</dbReference>
<feature type="non-terminal residue" evidence="10">
    <location>
        <position position="1"/>
    </location>
</feature>
<evidence type="ECO:0000256" key="1">
    <source>
        <dbReference type="ARBA" id="ARBA00004496"/>
    </source>
</evidence>
<evidence type="ECO:0000256" key="5">
    <source>
        <dbReference type="ARBA" id="ARBA00056105"/>
    </source>
</evidence>
<reference evidence="10" key="1">
    <citation type="submission" date="2022-11" db="EMBL/GenBank/DDBJ databases">
        <authorList>
            <person name="Morgan W.R."/>
            <person name="Tartar A."/>
        </authorList>
    </citation>
    <scope>NUCLEOTIDE SEQUENCE</scope>
    <source>
        <strain evidence="10">ARSEF 373</strain>
    </source>
</reference>
<evidence type="ECO:0000256" key="8">
    <source>
        <dbReference type="ARBA" id="ARBA00076447"/>
    </source>
</evidence>
<sequence length="134" mass="14793">AQLSALEWKARGNKALEEDDPQEALRCYTAAIELDNRNHTLFSNRSAAYLSINDPSRALHDADKCIDLCPSWVKGYLRRGAALMAMKRYEDAEKAYAGGLRVQADNVACQDGVAATRQALKGGKQSGWGWFNKS</sequence>
<keyword evidence="11" id="KW-1185">Reference proteome</keyword>
<evidence type="ECO:0000256" key="7">
    <source>
        <dbReference type="ARBA" id="ARBA00074766"/>
    </source>
</evidence>
<accession>A0AAV2ZLF7</accession>
<comment type="function">
    <text evidence="5">Acts as a co-chaperone and mediates the association of the chaperones HSP70 and HSP90 probably facilitating substrate transfer from HSP70 to HSP90. Stimulates HSP70 ATPase activity and, in contrast, inhibits HSP90 ATPase activity.</text>
</comment>
<evidence type="ECO:0000256" key="9">
    <source>
        <dbReference type="PROSITE-ProRule" id="PRU00339"/>
    </source>
</evidence>
<keyword evidence="3" id="KW-0677">Repeat</keyword>
<evidence type="ECO:0000313" key="10">
    <source>
        <dbReference type="EMBL" id="DBA05357.1"/>
    </source>
</evidence>
<comment type="subunit">
    <text evidence="6">Monomer. Homodimer. Forms a complex composed of HOP and chaperones HSP70 and HSP90; the interaction is stronger in the absence of ATP. Interacts (via TPR 1, 2, 3, 7, 8 and 9 repeats) with HSP70 (via C-terminus); the interaction is direct and is stronger in the absence of ATP. Interacts (via TPR 4, 5 and 6 repeats) with HSP90 (via C-terminus); the interaction is direct.</text>
</comment>
<dbReference type="SUPFAM" id="SSF48452">
    <property type="entry name" value="TPR-like"/>
    <property type="match status" value="1"/>
</dbReference>
<dbReference type="InterPro" id="IPR019734">
    <property type="entry name" value="TPR_rpt"/>
</dbReference>
<dbReference type="Gene3D" id="1.25.40.10">
    <property type="entry name" value="Tetratricopeptide repeat domain"/>
    <property type="match status" value="1"/>
</dbReference>
<comment type="subcellular location">
    <subcellularLocation>
        <location evidence="1">Cytoplasm</location>
    </subcellularLocation>
</comment>